<organism evidence="1 2">
    <name type="scientific">Lactococcus lactis subsp. lactis</name>
    <name type="common">Streptococcus lactis</name>
    <dbReference type="NCBI Taxonomy" id="1360"/>
    <lineage>
        <taxon>Bacteria</taxon>
        <taxon>Bacillati</taxon>
        <taxon>Bacillota</taxon>
        <taxon>Bacilli</taxon>
        <taxon>Lactobacillales</taxon>
        <taxon>Streptococcaceae</taxon>
        <taxon>Lactococcus</taxon>
    </lineage>
</organism>
<name>A0A0V8C4Q2_LACLL</name>
<dbReference type="EMBL" id="LKLU01000132">
    <property type="protein sequence ID" value="KSU18295.1"/>
    <property type="molecule type" value="Genomic_DNA"/>
</dbReference>
<dbReference type="Gene3D" id="3.10.20.480">
    <property type="entry name" value="Antirestriction protein ArdA, domain 1"/>
    <property type="match status" value="1"/>
</dbReference>
<protein>
    <submittedName>
        <fullName evidence="1">Antirestriction protein</fullName>
    </submittedName>
</protein>
<sequence length="163" mass="19134">METPKIYVVNLNSYNNMKTRGRWYDLPVDFRQIQRDLLLDEEHGEEFAIHDFENFYGYKVGEYSSIKELNEYAEKLEEISDLDHIKEFLEVYSIDDIIDNRDDLDFVEAGDAEDLAQELIEQMGGVETLSVETLQRYFNFGSYGRDLAISDYAKTSHGYVRNI</sequence>
<reference evidence="2" key="1">
    <citation type="submission" date="2015-10" db="EMBL/GenBank/DDBJ databases">
        <title>Draft Genome Sequences of 11 Lactococcus lactis subspecies cremoris strains.</title>
        <authorList>
            <person name="Wels M."/>
            <person name="Backus L."/>
            <person name="Boekhorst J."/>
            <person name="Dijkstra A."/>
            <person name="Beerthuizen M."/>
            <person name="Kelly W."/>
            <person name="Siezen R."/>
            <person name="Bachmann H."/>
            <person name="Van Hijum S."/>
        </authorList>
    </citation>
    <scope>NUCLEOTIDE SEQUENCE [LARGE SCALE GENOMIC DNA]</scope>
    <source>
        <strain evidence="2">M20</strain>
    </source>
</reference>
<dbReference type="Pfam" id="PF07275">
    <property type="entry name" value="ArdA"/>
    <property type="match status" value="1"/>
</dbReference>
<evidence type="ECO:0000313" key="2">
    <source>
        <dbReference type="Proteomes" id="UP000053719"/>
    </source>
</evidence>
<dbReference type="InterPro" id="IPR009899">
    <property type="entry name" value="ArdA"/>
</dbReference>
<comment type="caution">
    <text evidence="1">The sequence shown here is derived from an EMBL/GenBank/DDBJ whole genome shotgun (WGS) entry which is preliminary data.</text>
</comment>
<accession>A0A0V8C4Q2</accession>
<dbReference type="InterPro" id="IPR041893">
    <property type="entry name" value="ArdA_dom3"/>
</dbReference>
<dbReference type="AlphaFoldDB" id="A0A0V8C4Q2"/>
<dbReference type="Gene3D" id="1.10.10.1190">
    <property type="entry name" value="Antirestriction protein ArdA, domain 3"/>
    <property type="match status" value="1"/>
</dbReference>
<gene>
    <name evidence="1" type="ORF">M20_2249</name>
</gene>
<dbReference type="RefSeq" id="WP_017865110.1">
    <property type="nucleotide sequence ID" value="NZ_CP024958.1"/>
</dbReference>
<evidence type="ECO:0000313" key="1">
    <source>
        <dbReference type="EMBL" id="KSU18295.1"/>
    </source>
</evidence>
<proteinExistence type="predicted"/>
<dbReference type="Proteomes" id="UP000053719">
    <property type="component" value="Unassembled WGS sequence"/>
</dbReference>
<dbReference type="InterPro" id="IPR041895">
    <property type="entry name" value="ArdA_dom1"/>
</dbReference>
<dbReference type="PATRIC" id="fig|1360.102.peg.2637"/>